<evidence type="ECO:0000259" key="1">
    <source>
        <dbReference type="SMART" id="SM00860"/>
    </source>
</evidence>
<dbReference type="EMBL" id="JADBEL010000015">
    <property type="protein sequence ID" value="MBE1555641.1"/>
    <property type="molecule type" value="Genomic_DNA"/>
</dbReference>
<sequence>MAFFTKGWYEQMQDAHVLTLPESDEEWTDFIRSFEENGEDVHAYLQSELERNKGRLLTVLPEEFHSFIEDGSINQPYLPKEVRERLLMWSNEMEQNYKTVLEQARLYFESICDQVPENFVKLQEARLHDARILHIAHKDDAIRLTLDGSGSFNNAVCIVLTFKKVKKEHSDLPLEAGQHWLYEEVDVHEVGAVFHVLVDCPMTQWMVAAEDVLIEYYYRANSLPVWRVGESITGASTEELSGVEERLQVALPLAYSELLTEQNGGQLTHSLIGTADAVVDIGWLFGSDQLVRDGEFVWIGQHVALKFSENSEPVVVYRNVGQIAENFEQFLGCCVSTDYIDEYAIFSVPLMDEELEPALLGEDLERMVRAWNTVYQRPEDYVSLIEKGILFLLAQEDENLLNMGSTNASIFEHKGILTELFKEKLKGYMG</sequence>
<dbReference type="InterPro" id="IPR025144">
    <property type="entry name" value="DUF4085"/>
</dbReference>
<dbReference type="Pfam" id="PF13315">
    <property type="entry name" value="DUF4085"/>
    <property type="match status" value="1"/>
</dbReference>
<dbReference type="InterPro" id="IPR037883">
    <property type="entry name" value="Knr4/Smi1-like_sf"/>
</dbReference>
<dbReference type="Proteomes" id="UP000658225">
    <property type="component" value="Unassembled WGS sequence"/>
</dbReference>
<dbReference type="SMART" id="SM00860">
    <property type="entry name" value="SMI1_KNR4"/>
    <property type="match status" value="1"/>
</dbReference>
<dbReference type="Gene3D" id="3.40.1580.10">
    <property type="entry name" value="SMI1/KNR4-like"/>
    <property type="match status" value="1"/>
</dbReference>
<comment type="caution">
    <text evidence="2">The sequence shown here is derived from an EMBL/GenBank/DDBJ whole genome shotgun (WGS) entry which is preliminary data.</text>
</comment>
<dbReference type="InterPro" id="IPR018958">
    <property type="entry name" value="Knr4/Smi1-like_dom"/>
</dbReference>
<protein>
    <recommendedName>
        <fullName evidence="1">Knr4/Smi1-like domain-containing protein</fullName>
    </recommendedName>
</protein>
<accession>A0A927MQR6</accession>
<name>A0A927MQR6_9BACL</name>
<dbReference type="Pfam" id="PF09346">
    <property type="entry name" value="SMI1_KNR4"/>
    <property type="match status" value="1"/>
</dbReference>
<keyword evidence="3" id="KW-1185">Reference proteome</keyword>
<proteinExistence type="predicted"/>
<dbReference type="RefSeq" id="WP_192599339.1">
    <property type="nucleotide sequence ID" value="NZ_JADBEL010000015.1"/>
</dbReference>
<evidence type="ECO:0000313" key="2">
    <source>
        <dbReference type="EMBL" id="MBE1555641.1"/>
    </source>
</evidence>
<gene>
    <name evidence="2" type="ORF">H4683_002761</name>
</gene>
<dbReference type="SUPFAM" id="SSF160631">
    <property type="entry name" value="SMI1/KNR4-like"/>
    <property type="match status" value="1"/>
</dbReference>
<dbReference type="AlphaFoldDB" id="A0A927MQR6"/>
<organism evidence="2 3">
    <name type="scientific">Sporosarcina limicola</name>
    <dbReference type="NCBI Taxonomy" id="34101"/>
    <lineage>
        <taxon>Bacteria</taxon>
        <taxon>Bacillati</taxon>
        <taxon>Bacillota</taxon>
        <taxon>Bacilli</taxon>
        <taxon>Bacillales</taxon>
        <taxon>Caryophanaceae</taxon>
        <taxon>Sporosarcina</taxon>
    </lineage>
</organism>
<evidence type="ECO:0000313" key="3">
    <source>
        <dbReference type="Proteomes" id="UP000658225"/>
    </source>
</evidence>
<reference evidence="2" key="1">
    <citation type="submission" date="2020-10" db="EMBL/GenBank/DDBJ databases">
        <title>Genomic Encyclopedia of Type Strains, Phase IV (KMG-IV): sequencing the most valuable type-strain genomes for metagenomic binning, comparative biology and taxonomic classification.</title>
        <authorList>
            <person name="Goeker M."/>
        </authorList>
    </citation>
    <scope>NUCLEOTIDE SEQUENCE</scope>
    <source>
        <strain evidence="2">DSM 13886</strain>
    </source>
</reference>
<feature type="domain" description="Knr4/Smi1-like" evidence="1">
    <location>
        <begin position="234"/>
        <end position="333"/>
    </location>
</feature>